<accession>A0A9J6CGL2</accession>
<dbReference type="InterPro" id="IPR018114">
    <property type="entry name" value="TRYPSIN_HIS"/>
</dbReference>
<evidence type="ECO:0000256" key="4">
    <source>
        <dbReference type="ARBA" id="ARBA00023157"/>
    </source>
</evidence>
<dbReference type="PANTHER" id="PTHR24276:SF91">
    <property type="entry name" value="AT26814P-RELATED"/>
    <property type="match status" value="1"/>
</dbReference>
<feature type="signal peptide" evidence="6">
    <location>
        <begin position="1"/>
        <end position="19"/>
    </location>
</feature>
<evidence type="ECO:0000256" key="6">
    <source>
        <dbReference type="SAM" id="SignalP"/>
    </source>
</evidence>
<dbReference type="FunFam" id="2.40.10.10:FF:000068">
    <property type="entry name" value="transmembrane protease serine 2"/>
    <property type="match status" value="1"/>
</dbReference>
<dbReference type="PROSITE" id="PS00134">
    <property type="entry name" value="TRYPSIN_HIS"/>
    <property type="match status" value="1"/>
</dbReference>
<name>A0A9J6CGL2_POLVA</name>
<dbReference type="InterPro" id="IPR050430">
    <property type="entry name" value="Peptidase_S1"/>
</dbReference>
<dbReference type="GO" id="GO:0006508">
    <property type="term" value="P:proteolysis"/>
    <property type="evidence" value="ECO:0007669"/>
    <property type="project" value="UniProtKB-KW"/>
</dbReference>
<proteinExistence type="inferred from homology"/>
<keyword evidence="1" id="KW-0645">Protease</keyword>
<dbReference type="SMART" id="SM00020">
    <property type="entry name" value="Tryp_SPc"/>
    <property type="match status" value="1"/>
</dbReference>
<dbReference type="AlphaFoldDB" id="A0A9J6CGL2"/>
<evidence type="ECO:0000256" key="3">
    <source>
        <dbReference type="ARBA" id="ARBA00022825"/>
    </source>
</evidence>
<dbReference type="PRINTS" id="PR00722">
    <property type="entry name" value="CHYMOTRYPSIN"/>
</dbReference>
<gene>
    <name evidence="8" type="ORF">PVAND_010638</name>
</gene>
<protein>
    <recommendedName>
        <fullName evidence="7">Peptidase S1 domain-containing protein</fullName>
    </recommendedName>
</protein>
<dbReference type="EMBL" id="JADBJN010000001">
    <property type="protein sequence ID" value="KAG5681180.1"/>
    <property type="molecule type" value="Genomic_DNA"/>
</dbReference>
<dbReference type="PROSITE" id="PS50240">
    <property type="entry name" value="TRYPSIN_DOM"/>
    <property type="match status" value="1"/>
</dbReference>
<dbReference type="InterPro" id="IPR043504">
    <property type="entry name" value="Peptidase_S1_PA_chymotrypsin"/>
</dbReference>
<evidence type="ECO:0000313" key="8">
    <source>
        <dbReference type="EMBL" id="KAG5681180.1"/>
    </source>
</evidence>
<keyword evidence="9" id="KW-1185">Reference proteome</keyword>
<evidence type="ECO:0000256" key="1">
    <source>
        <dbReference type="ARBA" id="ARBA00022670"/>
    </source>
</evidence>
<dbReference type="OrthoDB" id="8440449at2759"/>
<dbReference type="Pfam" id="PF00089">
    <property type="entry name" value="Trypsin"/>
    <property type="match status" value="1"/>
</dbReference>
<keyword evidence="2" id="KW-0378">Hydrolase</keyword>
<sequence>MKTLIAVVLAILFFTSTSCEEIEKSPFVVGGVDTSILDHPYMAGIHVNWQGAGFVPFCGASIITRRSVLTAAHCLVRNATHQASASEVRVSVGSSYRLGTGGMFYDVFRLIRHPEYFLDNDYINADVAVVRLIWPLVFSRIVQPIPLGDFRVEAGNRVMVTGWGFVGNEGQVATRMQRILLTAITNLRCWWIHRNIIPAWVTPEMVCLLPDHPNRGVCGGDSGGPIEFNGHVVGIACWTLRPCGSGPSVYVRVSEHYQWISENV</sequence>
<dbReference type="PANTHER" id="PTHR24276">
    <property type="entry name" value="POLYSERASE-RELATED"/>
    <property type="match status" value="1"/>
</dbReference>
<keyword evidence="4" id="KW-1015">Disulfide bond</keyword>
<reference evidence="8" key="1">
    <citation type="submission" date="2021-03" db="EMBL/GenBank/DDBJ databases">
        <title>Chromosome level genome of the anhydrobiotic midge Polypedilum vanderplanki.</title>
        <authorList>
            <person name="Yoshida Y."/>
            <person name="Kikawada T."/>
            <person name="Gusev O."/>
        </authorList>
    </citation>
    <scope>NUCLEOTIDE SEQUENCE</scope>
    <source>
        <strain evidence="8">NIAS01</strain>
        <tissue evidence="8">Whole body or cell culture</tissue>
    </source>
</reference>
<dbReference type="InterPro" id="IPR001314">
    <property type="entry name" value="Peptidase_S1A"/>
</dbReference>
<dbReference type="InterPro" id="IPR009003">
    <property type="entry name" value="Peptidase_S1_PA"/>
</dbReference>
<feature type="domain" description="Peptidase S1" evidence="7">
    <location>
        <begin position="28"/>
        <end position="264"/>
    </location>
</feature>
<dbReference type="Gene3D" id="2.40.10.10">
    <property type="entry name" value="Trypsin-like serine proteases"/>
    <property type="match status" value="1"/>
</dbReference>
<organism evidence="8 9">
    <name type="scientific">Polypedilum vanderplanki</name>
    <name type="common">Sleeping chironomid midge</name>
    <dbReference type="NCBI Taxonomy" id="319348"/>
    <lineage>
        <taxon>Eukaryota</taxon>
        <taxon>Metazoa</taxon>
        <taxon>Ecdysozoa</taxon>
        <taxon>Arthropoda</taxon>
        <taxon>Hexapoda</taxon>
        <taxon>Insecta</taxon>
        <taxon>Pterygota</taxon>
        <taxon>Neoptera</taxon>
        <taxon>Endopterygota</taxon>
        <taxon>Diptera</taxon>
        <taxon>Nematocera</taxon>
        <taxon>Chironomoidea</taxon>
        <taxon>Chironomidae</taxon>
        <taxon>Chironominae</taxon>
        <taxon>Polypedilum</taxon>
        <taxon>Polypedilum</taxon>
    </lineage>
</organism>
<keyword evidence="6" id="KW-0732">Signal</keyword>
<evidence type="ECO:0000313" key="9">
    <source>
        <dbReference type="Proteomes" id="UP001107558"/>
    </source>
</evidence>
<dbReference type="Proteomes" id="UP001107558">
    <property type="component" value="Chromosome 1"/>
</dbReference>
<dbReference type="SUPFAM" id="SSF50494">
    <property type="entry name" value="Trypsin-like serine proteases"/>
    <property type="match status" value="1"/>
</dbReference>
<dbReference type="InterPro" id="IPR001254">
    <property type="entry name" value="Trypsin_dom"/>
</dbReference>
<evidence type="ECO:0000256" key="5">
    <source>
        <dbReference type="ARBA" id="ARBA00024195"/>
    </source>
</evidence>
<comment type="similarity">
    <text evidence="5">Belongs to the peptidase S1 family. CLIP subfamily.</text>
</comment>
<evidence type="ECO:0000259" key="7">
    <source>
        <dbReference type="PROSITE" id="PS50240"/>
    </source>
</evidence>
<keyword evidence="3" id="KW-0720">Serine protease</keyword>
<dbReference type="CDD" id="cd00190">
    <property type="entry name" value="Tryp_SPc"/>
    <property type="match status" value="1"/>
</dbReference>
<dbReference type="GO" id="GO:0004252">
    <property type="term" value="F:serine-type endopeptidase activity"/>
    <property type="evidence" value="ECO:0007669"/>
    <property type="project" value="InterPro"/>
</dbReference>
<comment type="caution">
    <text evidence="8">The sequence shown here is derived from an EMBL/GenBank/DDBJ whole genome shotgun (WGS) entry which is preliminary data.</text>
</comment>
<dbReference type="PROSITE" id="PS51257">
    <property type="entry name" value="PROKAR_LIPOPROTEIN"/>
    <property type="match status" value="1"/>
</dbReference>
<evidence type="ECO:0000256" key="2">
    <source>
        <dbReference type="ARBA" id="ARBA00022801"/>
    </source>
</evidence>
<feature type="chain" id="PRO_5039936360" description="Peptidase S1 domain-containing protein" evidence="6">
    <location>
        <begin position="20"/>
        <end position="264"/>
    </location>
</feature>